<protein>
    <recommendedName>
        <fullName evidence="3 4">Arsenical pump-driving ATPase</fullName>
        <ecNumber evidence="3 4">7.3.2.7</ecNumber>
    </recommendedName>
</protein>
<keyword evidence="4" id="KW-0547">Nucleotide-binding</keyword>
<evidence type="ECO:0000313" key="7">
    <source>
        <dbReference type="Proteomes" id="UP000306790"/>
    </source>
</evidence>
<dbReference type="Pfam" id="PF02374">
    <property type="entry name" value="ArsA_ATPase"/>
    <property type="match status" value="2"/>
</dbReference>
<evidence type="ECO:0000256" key="2">
    <source>
        <dbReference type="ARBA" id="ARBA00052296"/>
    </source>
</evidence>
<keyword evidence="4" id="KW-1278">Translocase</keyword>
<dbReference type="SMART" id="SM00382">
    <property type="entry name" value="AAA"/>
    <property type="match status" value="2"/>
</dbReference>
<dbReference type="NCBIfam" id="TIGR00345">
    <property type="entry name" value="GET3_arsA_TRC40"/>
    <property type="match status" value="1"/>
</dbReference>
<comment type="function">
    <text evidence="4">Anion-transporting ATPase.</text>
</comment>
<evidence type="ECO:0000256" key="1">
    <source>
        <dbReference type="ARBA" id="ARBA00011040"/>
    </source>
</evidence>
<reference evidence="6 7" key="1">
    <citation type="submission" date="2018-05" db="EMBL/GenBank/DDBJ databases">
        <title>Isolation and genomic analyses of lactose-positive bacteria from faecal samples of preterm neonates.</title>
        <authorList>
            <person name="Chen Y."/>
            <person name="Brook T.C."/>
            <person name="O'Neill I."/>
            <person name="Soe C.Z."/>
            <person name="Hall L.J."/>
            <person name="Hoyles L."/>
        </authorList>
    </citation>
    <scope>NUCLEOTIDE SEQUENCE [LARGE SCALE GENOMIC DNA]</scope>
    <source>
        <strain evidence="6 7">P080C CL</strain>
    </source>
</reference>
<dbReference type="CDD" id="cd02035">
    <property type="entry name" value="ArsA"/>
    <property type="match status" value="2"/>
</dbReference>
<dbReference type="InterPro" id="IPR027417">
    <property type="entry name" value="P-loop_NTPase"/>
</dbReference>
<keyword evidence="4" id="KW-0059">Arsenical resistance</keyword>
<comment type="similarity">
    <text evidence="1 4">Belongs to the arsA ATPase family.</text>
</comment>
<evidence type="ECO:0000313" key="6">
    <source>
        <dbReference type="EMBL" id="THE35304.1"/>
    </source>
</evidence>
<comment type="caution">
    <text evidence="6">The sequence shown here is derived from an EMBL/GenBank/DDBJ whole genome shotgun (WGS) entry which is preliminary data.</text>
</comment>
<dbReference type="SUPFAM" id="SSF52540">
    <property type="entry name" value="P-loop containing nucleoside triphosphate hydrolases"/>
    <property type="match status" value="2"/>
</dbReference>
<dbReference type="InterPro" id="IPR027541">
    <property type="entry name" value="Ars_ATPase"/>
</dbReference>
<dbReference type="PANTHER" id="PTHR10803">
    <property type="entry name" value="ARSENICAL PUMP-DRIVING ATPASE ARSENITE-TRANSLOCATING ATPASE"/>
    <property type="match status" value="1"/>
</dbReference>
<dbReference type="InterPro" id="IPR003593">
    <property type="entry name" value="AAA+_ATPase"/>
</dbReference>
<sequence>MRFLQNIPPYLFFTGKGGVGKTSISCATAIRLAEQGKRVLLVSTDPASNVGQVFDQTIGNTILPVKSVPGLSALEIDPQAAAQQYRARIVDPIKGLLPDDVVNSISEQLSGACTTEIAAFDEFTGLLTDADLLTRFDHIIFDTAPTGHTIRLLQLPGAWSSFIESNPDGASCLGPMAGLEKQREQYTHAVEALSDPERTRLVLVARLQSSTLREVSRTHEELAAIGLNNQYLVINGVLPETEAVGDTLAAAIWQREQQTLANLPAGLSGLPTDTLFLQPVNMVGVSALKNLFTMRAEAASIPEQVNQYQPENLSLSEMVNDIARSEHGLVMLMGKGGVGKTTLAAAIAVRLADMGFDVHLTTSDPAAHLSTTLNGSINNLQVSRINPHDETERYRQHVLETKGRSLDDAGKRLLEEDLRSPCTEEIAVFQAFSRVIREAAKRFVVMDTAPTGHTLLLLDATGAYHREIARKMGNKGHFTTPMMQLQDPERTKVLLVTLPETTPVLEAANLQADLERAGIQPWGWIINNSLSIADTRSPLLCQRARQEIPQIEAVKQQHATRIALVPLLASEPGGIEKLRGLVG</sequence>
<feature type="domain" description="AAA+ ATPase" evidence="5">
    <location>
        <begin position="7"/>
        <end position="226"/>
    </location>
</feature>
<dbReference type="Proteomes" id="UP000306790">
    <property type="component" value="Unassembled WGS sequence"/>
</dbReference>
<evidence type="ECO:0000256" key="3">
    <source>
        <dbReference type="NCBIfam" id="TIGR04291"/>
    </source>
</evidence>
<comment type="catalytic activity">
    <reaction evidence="2 4">
        <text>arsenite(in) + ATP + H2O = arsenite(out) + ADP + phosphate + H(+)</text>
        <dbReference type="Rhea" id="RHEA:11348"/>
        <dbReference type="ChEBI" id="CHEBI:15377"/>
        <dbReference type="ChEBI" id="CHEBI:15378"/>
        <dbReference type="ChEBI" id="CHEBI:29242"/>
        <dbReference type="ChEBI" id="CHEBI:30616"/>
        <dbReference type="ChEBI" id="CHEBI:43474"/>
        <dbReference type="ChEBI" id="CHEBI:456216"/>
        <dbReference type="EC" id="7.3.2.7"/>
    </reaction>
</comment>
<accession>A0ABY2PRD9</accession>
<dbReference type="EC" id="7.3.2.7" evidence="3 4"/>
<dbReference type="Gene3D" id="3.40.50.300">
    <property type="entry name" value="P-loop containing nucleotide triphosphate hydrolases"/>
    <property type="match status" value="2"/>
</dbReference>
<feature type="domain" description="AAA+ ATPase" evidence="5">
    <location>
        <begin position="326"/>
        <end position="518"/>
    </location>
</feature>
<evidence type="ECO:0000259" key="5">
    <source>
        <dbReference type="SMART" id="SM00382"/>
    </source>
</evidence>
<name>A0ABY2PRD9_9ENTR</name>
<dbReference type="PANTHER" id="PTHR10803:SF3">
    <property type="entry name" value="ATPASE GET3"/>
    <property type="match status" value="1"/>
</dbReference>
<evidence type="ECO:0000256" key="4">
    <source>
        <dbReference type="PIRNR" id="PIRNR001327"/>
    </source>
</evidence>
<gene>
    <name evidence="6" type="primary">arsA</name>
    <name evidence="6" type="ORF">DJ535_18695</name>
</gene>
<dbReference type="PIRSF" id="PIRSF001327">
    <property type="entry name" value="Arsenical_pump-driving_ATPase"/>
    <property type="match status" value="1"/>
</dbReference>
<proteinExistence type="inferred from homology"/>
<keyword evidence="4" id="KW-0067">ATP-binding</keyword>
<dbReference type="EMBL" id="QFVP01000013">
    <property type="protein sequence ID" value="THE35304.1"/>
    <property type="molecule type" value="Genomic_DNA"/>
</dbReference>
<dbReference type="InterPro" id="IPR025723">
    <property type="entry name" value="ArsA/GET3_ATPase-like"/>
</dbReference>
<keyword evidence="7" id="KW-1185">Reference proteome</keyword>
<dbReference type="InterPro" id="IPR016300">
    <property type="entry name" value="ATPase_ArsA/GET3"/>
</dbReference>
<dbReference type="NCBIfam" id="TIGR04291">
    <property type="entry name" value="arsen_driv_ArsA"/>
    <property type="match status" value="1"/>
</dbReference>
<organism evidence="6 7">
    <name type="scientific">Citrobacter murliniae</name>
    <dbReference type="NCBI Taxonomy" id="67829"/>
    <lineage>
        <taxon>Bacteria</taxon>
        <taxon>Pseudomonadati</taxon>
        <taxon>Pseudomonadota</taxon>
        <taxon>Gammaproteobacteria</taxon>
        <taxon>Enterobacterales</taxon>
        <taxon>Enterobacteriaceae</taxon>
        <taxon>Citrobacter</taxon>
        <taxon>Citrobacter freundii complex</taxon>
    </lineage>
</organism>
<dbReference type="RefSeq" id="WP_048221545.1">
    <property type="nucleotide sequence ID" value="NZ_QFVP01000013.1"/>
</dbReference>